<evidence type="ECO:0000259" key="1">
    <source>
        <dbReference type="Pfam" id="PF00078"/>
    </source>
</evidence>
<dbReference type="GO" id="GO:0003676">
    <property type="term" value="F:nucleic acid binding"/>
    <property type="evidence" value="ECO:0007669"/>
    <property type="project" value="InterPro"/>
</dbReference>
<organism evidence="3 4">
    <name type="scientific">Triticum aestivum</name>
    <name type="common">Wheat</name>
    <dbReference type="NCBI Taxonomy" id="4565"/>
    <lineage>
        <taxon>Eukaryota</taxon>
        <taxon>Viridiplantae</taxon>
        <taxon>Streptophyta</taxon>
        <taxon>Embryophyta</taxon>
        <taxon>Tracheophyta</taxon>
        <taxon>Spermatophyta</taxon>
        <taxon>Magnoliopsida</taxon>
        <taxon>Liliopsida</taxon>
        <taxon>Poales</taxon>
        <taxon>Poaceae</taxon>
        <taxon>BOP clade</taxon>
        <taxon>Pooideae</taxon>
        <taxon>Triticodae</taxon>
        <taxon>Triticeae</taxon>
        <taxon>Triticinae</taxon>
        <taxon>Triticum</taxon>
    </lineage>
</organism>
<dbReference type="GO" id="GO:0004523">
    <property type="term" value="F:RNA-DNA hybrid ribonuclease activity"/>
    <property type="evidence" value="ECO:0007669"/>
    <property type="project" value="InterPro"/>
</dbReference>
<name>A0A7H4LGF2_WHEAT</name>
<dbReference type="Gene3D" id="3.30.420.10">
    <property type="entry name" value="Ribonuclease H-like superfamily/Ribonuclease H"/>
    <property type="match status" value="1"/>
</dbReference>
<dbReference type="PANTHER" id="PTHR24559">
    <property type="entry name" value="TRANSPOSON TY3-I GAG-POL POLYPROTEIN"/>
    <property type="match status" value="1"/>
</dbReference>
<gene>
    <name evidence="3" type="ORF">CAMPLR22A2D_LOCUS2300</name>
</gene>
<evidence type="ECO:0000259" key="2">
    <source>
        <dbReference type="Pfam" id="PF13456"/>
    </source>
</evidence>
<dbReference type="SUPFAM" id="SSF56672">
    <property type="entry name" value="DNA/RNA polymerases"/>
    <property type="match status" value="1"/>
</dbReference>
<dbReference type="InterPro" id="IPR002156">
    <property type="entry name" value="RNaseH_domain"/>
</dbReference>
<accession>A0A7H4LGF2</accession>
<dbReference type="Pfam" id="PF00078">
    <property type="entry name" value="RVT_1"/>
    <property type="match status" value="1"/>
</dbReference>
<dbReference type="AlphaFoldDB" id="A0A7H4LGF2"/>
<dbReference type="Proteomes" id="UP000280104">
    <property type="component" value="Chromosome II"/>
</dbReference>
<dbReference type="Gene3D" id="3.10.10.10">
    <property type="entry name" value="HIV Type 1 Reverse Transcriptase, subunit A, domain 1"/>
    <property type="match status" value="1"/>
</dbReference>
<dbReference type="PANTHER" id="PTHR24559:SF444">
    <property type="entry name" value="REVERSE TRANSCRIPTASE DOMAIN-CONTAINING PROTEIN"/>
    <property type="match status" value="1"/>
</dbReference>
<evidence type="ECO:0000313" key="3">
    <source>
        <dbReference type="EMBL" id="SPT17690.1"/>
    </source>
</evidence>
<evidence type="ECO:0000313" key="4">
    <source>
        <dbReference type="Proteomes" id="UP000280104"/>
    </source>
</evidence>
<dbReference type="InterPro" id="IPR036397">
    <property type="entry name" value="RNaseH_sf"/>
</dbReference>
<reference evidence="3 4" key="1">
    <citation type="submission" date="2018-05" db="EMBL/GenBank/DDBJ databases">
        <authorList>
            <person name="Thind KAUR A."/>
        </authorList>
    </citation>
    <scope>NUCLEOTIDE SEQUENCE [LARGE SCALE GENOMIC DNA]</scope>
</reference>
<dbReference type="InterPro" id="IPR053134">
    <property type="entry name" value="RNA-dir_DNA_polymerase"/>
</dbReference>
<dbReference type="Gene3D" id="3.30.70.270">
    <property type="match status" value="1"/>
</dbReference>
<protein>
    <submittedName>
        <fullName evidence="3">Uncharacterized protein</fullName>
    </submittedName>
</protein>
<feature type="domain" description="Reverse transcriptase" evidence="1">
    <location>
        <begin position="66"/>
        <end position="214"/>
    </location>
</feature>
<proteinExistence type="predicted"/>
<dbReference type="EMBL" id="LS480641">
    <property type="protein sequence ID" value="SPT17690.1"/>
    <property type="molecule type" value="Genomic_DNA"/>
</dbReference>
<sequence length="477" mass="53892">MPGVPRELAEHHLRVDPKVKPVKEHLRRSATEKRKAIGEEVARLLVAEFIREIYHSEWLANVVMVPKKDDSLCICIDFKHINRACPKDHFPLPRIDKIVDSTAGCERLSFLDAYSGYHQIRLYGPGEIKIAFITPFGCFCYVTMPFGLKNAGATFMRMIQKYLLTQIDRNVEAYMDDIVVKSRKGFDLLTDLAETFANLRRYDIKLNPSKSDAAFAELKALLSTQPVLAAPISKEPLLLYIAATGQVVSTMLNGSGAGVVLVSPRGDKLSYVLQIHFDSSNNEAEYEALLYGLRMAISVGVRRLMVYGDSDLVVNQVMKEWDIRSPAMTGYCNAVRKLEKKFEWLELHHIPRLKNQAADDLAKIGSKREPIPSNVFLEHLHTPSVQEDPFTEEPPQPKSSTDPTEVEIPAVVNLIMEVLVVIPDWTLPYIAYLLRKELPEDEDEARQIVRRSKDFTVIGGQLYRESVTGVAQRCITP</sequence>
<dbReference type="CDD" id="cd09279">
    <property type="entry name" value="RNase_HI_like"/>
    <property type="match status" value="1"/>
</dbReference>
<dbReference type="CDD" id="cd01647">
    <property type="entry name" value="RT_LTR"/>
    <property type="match status" value="1"/>
</dbReference>
<dbReference type="InterPro" id="IPR000477">
    <property type="entry name" value="RT_dom"/>
</dbReference>
<feature type="domain" description="RNase H type-1" evidence="2">
    <location>
        <begin position="254"/>
        <end position="363"/>
    </location>
</feature>
<dbReference type="Pfam" id="PF13456">
    <property type="entry name" value="RVT_3"/>
    <property type="match status" value="1"/>
</dbReference>
<dbReference type="InterPro" id="IPR043502">
    <property type="entry name" value="DNA/RNA_pol_sf"/>
</dbReference>
<dbReference type="InterPro" id="IPR043128">
    <property type="entry name" value="Rev_trsase/Diguanyl_cyclase"/>
</dbReference>